<evidence type="ECO:0000256" key="7">
    <source>
        <dbReference type="ARBA" id="ARBA00022840"/>
    </source>
</evidence>
<comment type="similarity">
    <text evidence="2 12 13">Belongs to the UvrB family.</text>
</comment>
<keyword evidence="14" id="KW-0175">Coiled coil</keyword>
<dbReference type="InterPro" id="IPR036876">
    <property type="entry name" value="UVR_dom_sf"/>
</dbReference>
<dbReference type="InterPro" id="IPR041471">
    <property type="entry name" value="UvrB_inter"/>
</dbReference>
<organism evidence="19 20">
    <name type="scientific">Heliobacterium mobile</name>
    <name type="common">Heliobacillus mobilis</name>
    <dbReference type="NCBI Taxonomy" id="28064"/>
    <lineage>
        <taxon>Bacteria</taxon>
        <taxon>Bacillati</taxon>
        <taxon>Bacillota</taxon>
        <taxon>Clostridia</taxon>
        <taxon>Eubacteriales</taxon>
        <taxon>Heliobacteriaceae</taxon>
        <taxon>Heliobacterium</taxon>
    </lineage>
</organism>
<dbReference type="PANTHER" id="PTHR24029:SF0">
    <property type="entry name" value="UVRABC SYSTEM PROTEIN B"/>
    <property type="match status" value="1"/>
</dbReference>
<dbReference type="InterPro" id="IPR004807">
    <property type="entry name" value="UvrB"/>
</dbReference>
<feature type="compositionally biased region" description="Low complexity" evidence="15">
    <location>
        <begin position="746"/>
        <end position="755"/>
    </location>
</feature>
<evidence type="ECO:0000256" key="1">
    <source>
        <dbReference type="ARBA" id="ARBA00004496"/>
    </source>
</evidence>
<evidence type="ECO:0000256" key="10">
    <source>
        <dbReference type="ARBA" id="ARBA00026033"/>
    </source>
</evidence>
<keyword evidence="6 12" id="KW-0228">DNA excision</keyword>
<evidence type="ECO:0000256" key="2">
    <source>
        <dbReference type="ARBA" id="ARBA00008533"/>
    </source>
</evidence>
<evidence type="ECO:0000256" key="15">
    <source>
        <dbReference type="SAM" id="MobiDB-lite"/>
    </source>
</evidence>
<dbReference type="GO" id="GO:0003677">
    <property type="term" value="F:DNA binding"/>
    <property type="evidence" value="ECO:0007669"/>
    <property type="project" value="UniProtKB-UniRule"/>
</dbReference>
<dbReference type="CDD" id="cd18790">
    <property type="entry name" value="SF2_C_UvrB"/>
    <property type="match status" value="1"/>
</dbReference>
<evidence type="ECO:0000256" key="6">
    <source>
        <dbReference type="ARBA" id="ARBA00022769"/>
    </source>
</evidence>
<dbReference type="Pfam" id="PF00271">
    <property type="entry name" value="Helicase_C"/>
    <property type="match status" value="1"/>
</dbReference>
<dbReference type="Proteomes" id="UP000430670">
    <property type="component" value="Unassembled WGS sequence"/>
</dbReference>
<dbReference type="InterPro" id="IPR027417">
    <property type="entry name" value="P-loop_NTPase"/>
</dbReference>
<keyword evidence="8 12" id="KW-0267">Excision nuclease</keyword>
<dbReference type="NCBIfam" id="NF003673">
    <property type="entry name" value="PRK05298.1"/>
    <property type="match status" value="1"/>
</dbReference>
<dbReference type="CDD" id="cd17916">
    <property type="entry name" value="DEXHc_UvrB"/>
    <property type="match status" value="1"/>
</dbReference>
<keyword evidence="9 12" id="KW-0234">DNA repair</keyword>
<feature type="compositionally biased region" description="Polar residues" evidence="15">
    <location>
        <begin position="683"/>
        <end position="693"/>
    </location>
</feature>
<feature type="region of interest" description="Disordered" evidence="15">
    <location>
        <begin position="681"/>
        <end position="700"/>
    </location>
</feature>
<dbReference type="EMBL" id="WNKU01000022">
    <property type="protein sequence ID" value="MTV50332.1"/>
    <property type="molecule type" value="Genomic_DNA"/>
</dbReference>
<dbReference type="PROSITE" id="PS51192">
    <property type="entry name" value="HELICASE_ATP_BIND_1"/>
    <property type="match status" value="1"/>
</dbReference>
<evidence type="ECO:0000313" key="19">
    <source>
        <dbReference type="EMBL" id="MTV50332.1"/>
    </source>
</evidence>
<evidence type="ECO:0000313" key="20">
    <source>
        <dbReference type="Proteomes" id="UP000430670"/>
    </source>
</evidence>
<feature type="binding site" evidence="12">
    <location>
        <begin position="40"/>
        <end position="47"/>
    </location>
    <ligand>
        <name>ATP</name>
        <dbReference type="ChEBI" id="CHEBI:30616"/>
    </ligand>
</feature>
<comment type="caution">
    <text evidence="19">The sequence shown here is derived from an EMBL/GenBank/DDBJ whole genome shotgun (WGS) entry which is preliminary data.</text>
</comment>
<evidence type="ECO:0000256" key="5">
    <source>
        <dbReference type="ARBA" id="ARBA00022763"/>
    </source>
</evidence>
<dbReference type="SMART" id="SM00487">
    <property type="entry name" value="DEXDc"/>
    <property type="match status" value="1"/>
</dbReference>
<dbReference type="GO" id="GO:0016887">
    <property type="term" value="F:ATP hydrolysis activity"/>
    <property type="evidence" value="ECO:0007669"/>
    <property type="project" value="InterPro"/>
</dbReference>
<dbReference type="OrthoDB" id="9806651at2"/>
<accession>A0A6I3SP93</accession>
<gene>
    <name evidence="12 19" type="primary">uvrB</name>
    <name evidence="19" type="ORF">GJ688_15280</name>
</gene>
<name>A0A6I3SP93_HELMO</name>
<feature type="coiled-coil region" evidence="14">
    <location>
        <begin position="702"/>
        <end position="729"/>
    </location>
</feature>
<dbReference type="Gene3D" id="3.40.50.300">
    <property type="entry name" value="P-loop containing nucleotide triphosphate hydrolases"/>
    <property type="match status" value="3"/>
</dbReference>
<keyword evidence="7 12" id="KW-0067">ATP-binding</keyword>
<evidence type="ECO:0000256" key="8">
    <source>
        <dbReference type="ARBA" id="ARBA00022881"/>
    </source>
</evidence>
<comment type="subcellular location">
    <subcellularLocation>
        <location evidence="1 12 13">Cytoplasm</location>
    </subcellularLocation>
</comment>
<evidence type="ECO:0000256" key="4">
    <source>
        <dbReference type="ARBA" id="ARBA00022741"/>
    </source>
</evidence>
<dbReference type="PROSITE" id="PS51194">
    <property type="entry name" value="HELICASE_CTER"/>
    <property type="match status" value="1"/>
</dbReference>
<evidence type="ECO:0000259" key="17">
    <source>
        <dbReference type="PROSITE" id="PS51192"/>
    </source>
</evidence>
<dbReference type="SUPFAM" id="SSF52540">
    <property type="entry name" value="P-loop containing nucleoside triphosphate hydrolases"/>
    <property type="match status" value="2"/>
</dbReference>
<comment type="function">
    <text evidence="12">The UvrABC repair system catalyzes the recognition and processing of DNA lesions. A damage recognition complex composed of 2 UvrA and 2 UvrB subunits scans DNA for abnormalities. Upon binding of the UvrA(2)B(2) complex to a putative damaged site, the DNA wraps around one UvrB monomer. DNA wrap is dependent on ATP binding by UvrB and probably causes local melting of the DNA helix, facilitating insertion of UvrB beta-hairpin between the DNA strands. Then UvrB probes one DNA strand for the presence of a lesion. If a lesion is found the UvrA subunits dissociate and the UvrB-DNA preincision complex is formed. This complex is subsequently bound by UvrC and the second UvrB is released. If no lesion is found, the DNA wraps around the other UvrB subunit that will check the other stand for damage.</text>
</comment>
<dbReference type="HAMAP" id="MF_00204">
    <property type="entry name" value="UvrB"/>
    <property type="match status" value="1"/>
</dbReference>
<dbReference type="Gene3D" id="4.10.860.10">
    <property type="entry name" value="UVR domain"/>
    <property type="match status" value="1"/>
</dbReference>
<feature type="short sequence motif" description="Beta-hairpin" evidence="12">
    <location>
        <begin position="93"/>
        <end position="116"/>
    </location>
</feature>
<dbReference type="AlphaFoldDB" id="A0A6I3SP93"/>
<dbReference type="Pfam" id="PF12344">
    <property type="entry name" value="UvrB"/>
    <property type="match status" value="1"/>
</dbReference>
<dbReference type="Pfam" id="PF04851">
    <property type="entry name" value="ResIII"/>
    <property type="match status" value="1"/>
</dbReference>
<proteinExistence type="inferred from homology"/>
<dbReference type="GO" id="GO:0006289">
    <property type="term" value="P:nucleotide-excision repair"/>
    <property type="evidence" value="ECO:0007669"/>
    <property type="project" value="UniProtKB-UniRule"/>
</dbReference>
<dbReference type="GO" id="GO:0005524">
    <property type="term" value="F:ATP binding"/>
    <property type="evidence" value="ECO:0007669"/>
    <property type="project" value="UniProtKB-UniRule"/>
</dbReference>
<feature type="region of interest" description="Disordered" evidence="15">
    <location>
        <begin position="740"/>
        <end position="804"/>
    </location>
</feature>
<keyword evidence="12 13" id="KW-0742">SOS response</keyword>
<comment type="domain">
    <text evidence="12">The beta-hairpin motif is involved in DNA binding.</text>
</comment>
<feature type="domain" description="Helicase C-terminal" evidence="18">
    <location>
        <begin position="431"/>
        <end position="597"/>
    </location>
</feature>
<keyword evidence="4 12" id="KW-0547">Nucleotide-binding</keyword>
<comment type="subunit">
    <text evidence="10 12 13">Forms a heterotetramer with UvrA during the search for lesions. Interacts with UvrC in an incision complex.</text>
</comment>
<protein>
    <recommendedName>
        <fullName evidence="11 12">UvrABC system protein B</fullName>
        <shortName evidence="12">Protein UvrB</shortName>
    </recommendedName>
    <alternativeName>
        <fullName evidence="12">Excinuclease ABC subunit B</fullName>
    </alternativeName>
</protein>
<dbReference type="PANTHER" id="PTHR24029">
    <property type="entry name" value="UVRABC SYSTEM PROTEIN B"/>
    <property type="match status" value="1"/>
</dbReference>
<dbReference type="Pfam" id="PF02151">
    <property type="entry name" value="UVR"/>
    <property type="match status" value="1"/>
</dbReference>
<reference evidence="19 20" key="1">
    <citation type="submission" date="2019-11" db="EMBL/GenBank/DDBJ databases">
        <title>Whole-genome sequence of a the green, strictly anaerobic photosynthetic bacterium Heliobacillus mobilis DSM 6151.</title>
        <authorList>
            <person name="Kyndt J.A."/>
            <person name="Meyer T.E."/>
        </authorList>
    </citation>
    <scope>NUCLEOTIDE SEQUENCE [LARGE SCALE GENOMIC DNA]</scope>
    <source>
        <strain evidence="19 20">DSM 6151</strain>
    </source>
</reference>
<dbReference type="InterPro" id="IPR014001">
    <property type="entry name" value="Helicase_ATP-bd"/>
</dbReference>
<dbReference type="GO" id="GO:0005737">
    <property type="term" value="C:cytoplasm"/>
    <property type="evidence" value="ECO:0007669"/>
    <property type="project" value="UniProtKB-SubCell"/>
</dbReference>
<dbReference type="InterPro" id="IPR006935">
    <property type="entry name" value="Helicase/UvrB_N"/>
</dbReference>
<feature type="domain" description="Helicase ATP-binding" evidence="17">
    <location>
        <begin position="27"/>
        <end position="162"/>
    </location>
</feature>
<evidence type="ECO:0000256" key="9">
    <source>
        <dbReference type="ARBA" id="ARBA00023204"/>
    </source>
</evidence>
<dbReference type="GO" id="GO:0009381">
    <property type="term" value="F:excinuclease ABC activity"/>
    <property type="evidence" value="ECO:0007669"/>
    <property type="project" value="UniProtKB-UniRule"/>
</dbReference>
<evidence type="ECO:0000259" key="16">
    <source>
        <dbReference type="PROSITE" id="PS50151"/>
    </source>
</evidence>
<keyword evidence="5 12" id="KW-0227">DNA damage</keyword>
<evidence type="ECO:0000256" key="11">
    <source>
        <dbReference type="ARBA" id="ARBA00029504"/>
    </source>
</evidence>
<dbReference type="Pfam" id="PF17757">
    <property type="entry name" value="UvrB_inter"/>
    <property type="match status" value="1"/>
</dbReference>
<dbReference type="NCBIfam" id="TIGR00631">
    <property type="entry name" value="uvrb"/>
    <property type="match status" value="1"/>
</dbReference>
<dbReference type="InterPro" id="IPR001943">
    <property type="entry name" value="UVR_dom"/>
</dbReference>
<dbReference type="SMART" id="SM00490">
    <property type="entry name" value="HELICc"/>
    <property type="match status" value="1"/>
</dbReference>
<feature type="region of interest" description="Disordered" evidence="15">
    <location>
        <begin position="628"/>
        <end position="655"/>
    </location>
</feature>
<dbReference type="SUPFAM" id="SSF46600">
    <property type="entry name" value="C-terminal UvrC-binding domain of UvrB"/>
    <property type="match status" value="1"/>
</dbReference>
<dbReference type="RefSeq" id="WP_155477413.1">
    <property type="nucleotide sequence ID" value="NZ_WNKU01000022.1"/>
</dbReference>
<evidence type="ECO:0000256" key="3">
    <source>
        <dbReference type="ARBA" id="ARBA00022490"/>
    </source>
</evidence>
<feature type="domain" description="UVR" evidence="16">
    <location>
        <begin position="706"/>
        <end position="741"/>
    </location>
</feature>
<keyword evidence="3 12" id="KW-0963">Cytoplasm</keyword>
<evidence type="ECO:0000259" key="18">
    <source>
        <dbReference type="PROSITE" id="PS51194"/>
    </source>
</evidence>
<evidence type="ECO:0000256" key="14">
    <source>
        <dbReference type="SAM" id="Coils"/>
    </source>
</evidence>
<dbReference type="InterPro" id="IPR001650">
    <property type="entry name" value="Helicase_C-like"/>
</dbReference>
<evidence type="ECO:0000256" key="13">
    <source>
        <dbReference type="RuleBase" id="RU003587"/>
    </source>
</evidence>
<keyword evidence="20" id="KW-1185">Reference proteome</keyword>
<evidence type="ECO:0000256" key="12">
    <source>
        <dbReference type="HAMAP-Rule" id="MF_00204"/>
    </source>
</evidence>
<dbReference type="GO" id="GO:0009380">
    <property type="term" value="C:excinuclease repair complex"/>
    <property type="evidence" value="ECO:0007669"/>
    <property type="project" value="InterPro"/>
</dbReference>
<dbReference type="GO" id="GO:0009432">
    <property type="term" value="P:SOS response"/>
    <property type="evidence" value="ECO:0007669"/>
    <property type="project" value="UniProtKB-UniRule"/>
</dbReference>
<sequence length="804" mass="90021">MEERRFTLKTEFTPKGDQPQAISRLVEGIHKGIKHQTLLGATGTGKTFTMAAVIEKVQRPTLVLAHNKTLAAQLCAEFKEFFPDNAVEYFVSYYDYYQPEAYVPQSDTFIEKDASINDEIDKLRHAATAALIERRDVIIVASVSCIYGLGSPEEYLDQMISLRQGQSYDRDAILRRLVDIQYTRNNINFARGTFRVRGDVVEVYPASYSERAVRLEFFGDELERISEIDTLTGEIYGERYHISIFPNTHYVTNRDKLELSIANIEAELEERLTHFKERDKLLEAQRLAQRTRYDIEMLREMGFCTGIENYSRHLTFRQPGEPPYTLMHFFPKDFLLMVDESHVSIPQVGAMYEGDRSRKSTLIEHGFRLPSAADNRPLKFNEFEQMLNQVVYVSATPADYELKRSQQVVEQIIRPTGLLDPVIDVRPVKGQIDDLLHEIRQRVQKDQRILVTTLTKKMAEDLTAYLRQVGVRVRWMHSDVDAIERMQIIRDLRLGEFDVLVGINLLREGLDLPEVGLVAILDADKEGFLRSDRSLIQTIGRAARNAEGMVIMYGDRITKSMKKAIDETNRRREIQIAHNQEHGITPQTVRKAVRNVIEMTISSEKSGANGATPGGGVLARAASYLKQRQGKKGSKATQEATYADTHLPPETGDEAMYGIPGGAGAEVVAETPSFEEYLAGAGTQDSTPQSPVADSSFEGMSPENLQSLIQDLENEMKEAAKALEFERAAMLRDVIIELKGAPPPKGSAKAGKSAGNGTGAPSDSAKSSRKGRGKGSSSSAITDPGLEMLFTTTPAKPKSRKRKA</sequence>
<dbReference type="PROSITE" id="PS50151">
    <property type="entry name" value="UVR"/>
    <property type="match status" value="1"/>
</dbReference>
<dbReference type="InterPro" id="IPR024759">
    <property type="entry name" value="UvrB_YAD/RRR_dom"/>
</dbReference>